<dbReference type="Proteomes" id="UP001295444">
    <property type="component" value="Chromosome 01"/>
</dbReference>
<feature type="non-terminal residue" evidence="2">
    <location>
        <position position="59"/>
    </location>
</feature>
<protein>
    <submittedName>
        <fullName evidence="2">Uncharacterized protein</fullName>
    </submittedName>
</protein>
<organism evidence="2 3">
    <name type="scientific">Pelobates cultripes</name>
    <name type="common">Western spadefoot toad</name>
    <dbReference type="NCBI Taxonomy" id="61616"/>
    <lineage>
        <taxon>Eukaryota</taxon>
        <taxon>Metazoa</taxon>
        <taxon>Chordata</taxon>
        <taxon>Craniata</taxon>
        <taxon>Vertebrata</taxon>
        <taxon>Euteleostomi</taxon>
        <taxon>Amphibia</taxon>
        <taxon>Batrachia</taxon>
        <taxon>Anura</taxon>
        <taxon>Pelobatoidea</taxon>
        <taxon>Pelobatidae</taxon>
        <taxon>Pelobates</taxon>
    </lineage>
</organism>
<evidence type="ECO:0000313" key="3">
    <source>
        <dbReference type="Proteomes" id="UP001295444"/>
    </source>
</evidence>
<dbReference type="AlphaFoldDB" id="A0AAD1R204"/>
<feature type="compositionally biased region" description="Basic residues" evidence="1">
    <location>
        <begin position="29"/>
        <end position="39"/>
    </location>
</feature>
<evidence type="ECO:0000313" key="2">
    <source>
        <dbReference type="EMBL" id="CAH2222294.1"/>
    </source>
</evidence>
<feature type="region of interest" description="Disordered" evidence="1">
    <location>
        <begin position="1"/>
        <end position="59"/>
    </location>
</feature>
<dbReference type="EMBL" id="OW240912">
    <property type="protein sequence ID" value="CAH2222294.1"/>
    <property type="molecule type" value="Genomic_DNA"/>
</dbReference>
<name>A0AAD1R204_PELCU</name>
<feature type="non-terminal residue" evidence="2">
    <location>
        <position position="1"/>
    </location>
</feature>
<reference evidence="2" key="1">
    <citation type="submission" date="2022-03" db="EMBL/GenBank/DDBJ databases">
        <authorList>
            <person name="Alioto T."/>
            <person name="Alioto T."/>
            <person name="Gomez Garrido J."/>
        </authorList>
    </citation>
    <scope>NUCLEOTIDE SEQUENCE</scope>
</reference>
<accession>A0AAD1R204</accession>
<gene>
    <name evidence="2" type="ORF">PECUL_23A035707</name>
</gene>
<proteinExistence type="predicted"/>
<sequence length="59" mass="6518">RRESTTPGHQPSQQQDHLPLIRLGGSRYPRSRRARRLHTPPRTSGAPGRTSGVKGPVIV</sequence>
<evidence type="ECO:0000256" key="1">
    <source>
        <dbReference type="SAM" id="MobiDB-lite"/>
    </source>
</evidence>
<feature type="compositionally biased region" description="Polar residues" evidence="1">
    <location>
        <begin position="1"/>
        <end position="16"/>
    </location>
</feature>
<keyword evidence="3" id="KW-1185">Reference proteome</keyword>